<evidence type="ECO:0000313" key="3">
    <source>
        <dbReference type="Proteomes" id="UP000186364"/>
    </source>
</evidence>
<dbReference type="AlphaFoldDB" id="A0A1Q9AYL5"/>
<dbReference type="InterPro" id="IPR016181">
    <property type="entry name" value="Acyl_CoA_acyltransferase"/>
</dbReference>
<dbReference type="InterPro" id="IPR000182">
    <property type="entry name" value="GNAT_dom"/>
</dbReference>
<sequence length="158" mass="17104">MHTSDPAMDYSVDVRRLDAFSAEQLYALLKLRIDVFIVEQACIYPELDGKDPQALHLRLLSGGETIAAARIFAPGIMAACVKVGRVLVAPGHRGRGLGRALMHDVLSTCARLFPDQPIALSAQSHLVPFYGTLGFTATSAEYVDAGVPHVDMRREAEG</sequence>
<comment type="caution">
    <text evidence="2">The sequence shown here is derived from an EMBL/GenBank/DDBJ whole genome shotgun (WGS) entry which is preliminary data.</text>
</comment>
<dbReference type="Gene3D" id="3.40.630.30">
    <property type="match status" value="1"/>
</dbReference>
<gene>
    <name evidence="2" type="ORF">BJF93_22260</name>
</gene>
<feature type="domain" description="N-acetyltransferase" evidence="1">
    <location>
        <begin position="12"/>
        <end position="157"/>
    </location>
</feature>
<dbReference type="EMBL" id="MKIP01000036">
    <property type="protein sequence ID" value="OLP60538.1"/>
    <property type="molecule type" value="Genomic_DNA"/>
</dbReference>
<reference evidence="2 3" key="1">
    <citation type="submission" date="2016-09" db="EMBL/GenBank/DDBJ databases">
        <title>Rhizobium sp. nov., a novel species isolated from the rice rhizosphere.</title>
        <authorList>
            <person name="Zhao J."/>
            <person name="Zhang X."/>
        </authorList>
    </citation>
    <scope>NUCLEOTIDE SEQUENCE [LARGE SCALE GENOMIC DNA]</scope>
    <source>
        <strain evidence="2 3">1.7048</strain>
    </source>
</reference>
<dbReference type="PROSITE" id="PS51186">
    <property type="entry name" value="GNAT"/>
    <property type="match status" value="1"/>
</dbReference>
<dbReference type="Pfam" id="PF13673">
    <property type="entry name" value="Acetyltransf_10"/>
    <property type="match status" value="1"/>
</dbReference>
<dbReference type="SUPFAM" id="SSF55729">
    <property type="entry name" value="Acyl-CoA N-acyltransferases (Nat)"/>
    <property type="match status" value="1"/>
</dbReference>
<accession>A0A1Q9AYL5</accession>
<dbReference type="GO" id="GO:0016747">
    <property type="term" value="F:acyltransferase activity, transferring groups other than amino-acyl groups"/>
    <property type="evidence" value="ECO:0007669"/>
    <property type="project" value="InterPro"/>
</dbReference>
<protein>
    <submittedName>
        <fullName evidence="2">GNAT family N-acetyltransferase</fullName>
    </submittedName>
</protein>
<proteinExistence type="predicted"/>
<keyword evidence="3" id="KW-1185">Reference proteome</keyword>
<name>A0A1Q9AYL5_9HYPH</name>
<dbReference type="CDD" id="cd04301">
    <property type="entry name" value="NAT_SF"/>
    <property type="match status" value="1"/>
</dbReference>
<organism evidence="2 3">
    <name type="scientific">Xaviernesmea oryzae</name>
    <dbReference type="NCBI Taxonomy" id="464029"/>
    <lineage>
        <taxon>Bacteria</taxon>
        <taxon>Pseudomonadati</taxon>
        <taxon>Pseudomonadota</taxon>
        <taxon>Alphaproteobacteria</taxon>
        <taxon>Hyphomicrobiales</taxon>
        <taxon>Rhizobiaceae</taxon>
        <taxon>Rhizobium/Agrobacterium group</taxon>
        <taxon>Xaviernesmea</taxon>
    </lineage>
</organism>
<evidence type="ECO:0000259" key="1">
    <source>
        <dbReference type="PROSITE" id="PS51186"/>
    </source>
</evidence>
<dbReference type="Proteomes" id="UP000186364">
    <property type="component" value="Unassembled WGS sequence"/>
</dbReference>
<evidence type="ECO:0000313" key="2">
    <source>
        <dbReference type="EMBL" id="OLP60538.1"/>
    </source>
</evidence>
<keyword evidence="2" id="KW-0808">Transferase</keyword>